<dbReference type="Proteomes" id="UP000240490">
    <property type="component" value="Unassembled WGS sequence"/>
</dbReference>
<feature type="non-terminal residue" evidence="1">
    <location>
        <position position="1"/>
    </location>
</feature>
<proteinExistence type="predicted"/>
<accession>A0A2R6AUG4</accession>
<name>A0A2R6AUG4_9ARCH</name>
<organism evidence="1 2">
    <name type="scientific">Candidatus Marsarchaeota G2 archaeon ECH_B_SAG-M15</name>
    <dbReference type="NCBI Taxonomy" id="1978162"/>
    <lineage>
        <taxon>Archaea</taxon>
        <taxon>Candidatus Marsarchaeota</taxon>
        <taxon>Candidatus Marsarchaeota group 2</taxon>
    </lineage>
</organism>
<evidence type="ECO:0000313" key="1">
    <source>
        <dbReference type="EMBL" id="PSN90015.1"/>
    </source>
</evidence>
<reference evidence="1 2" key="1">
    <citation type="submission" date="2017-04" db="EMBL/GenBank/DDBJ databases">
        <title>Novel microbial lineages endemic to geothermal iron-oxide mats fill important gaps in the evolutionary history of Archaea.</title>
        <authorList>
            <person name="Jay Z.J."/>
            <person name="Beam J.P."/>
            <person name="Dlakic M."/>
            <person name="Rusch D.B."/>
            <person name="Kozubal M.A."/>
            <person name="Inskeep W.P."/>
        </authorList>
    </citation>
    <scope>NUCLEOTIDE SEQUENCE [LARGE SCALE GENOMIC DNA]</scope>
    <source>
        <strain evidence="1">ECH_B_SAG-M15</strain>
    </source>
</reference>
<evidence type="ECO:0000313" key="2">
    <source>
        <dbReference type="Proteomes" id="UP000240490"/>
    </source>
</evidence>
<comment type="caution">
    <text evidence="1">The sequence shown here is derived from an EMBL/GenBank/DDBJ whole genome shotgun (WGS) entry which is preliminary data.</text>
</comment>
<dbReference type="AlphaFoldDB" id="A0A2R6AUG4"/>
<sequence length="95" mass="10562">RVVGQEKLAYFFDFVGYAWTDRVNTLVAPPADTAWLEASGTTLRIHVNGTTYTENYPFSVYAANTTNPTCLNIRYTAGGVYIVNVEEALCSWRAS</sequence>
<protein>
    <submittedName>
        <fullName evidence="1">Uncharacterized protein</fullName>
    </submittedName>
</protein>
<dbReference type="EMBL" id="NEXJ01000099">
    <property type="protein sequence ID" value="PSN90015.1"/>
    <property type="molecule type" value="Genomic_DNA"/>
</dbReference>
<gene>
    <name evidence="1" type="ORF">B9Q08_05565</name>
</gene>